<feature type="transmembrane region" description="Helical" evidence="5">
    <location>
        <begin position="102"/>
        <end position="122"/>
    </location>
</feature>
<dbReference type="AlphaFoldDB" id="A0A068QS24"/>
<keyword evidence="9" id="KW-1185">Reference proteome</keyword>
<sequence>MVSSLYIVLGALLLIKLSLDVVKLRTQYQVAYGDGGFYELQTAIRVHGNAVEYIPISMLLLVMMEMNGAPVWMLHICGLVLLAGRVLHYFGLHHRDMRWRRMGMAATYISMVIMIINNIYYLPWEQIFSLYT</sequence>
<evidence type="ECO:0000256" key="2">
    <source>
        <dbReference type="ARBA" id="ARBA00022692"/>
    </source>
</evidence>
<evidence type="ECO:0000256" key="3">
    <source>
        <dbReference type="ARBA" id="ARBA00022989"/>
    </source>
</evidence>
<protein>
    <submittedName>
        <fullName evidence="6">Inner membrane protein yecN</fullName>
    </submittedName>
</protein>
<reference evidence="6 8" key="1">
    <citation type="submission" date="2013-07" db="EMBL/GenBank/DDBJ databases">
        <authorList>
            <person name="Genoscope - CEA"/>
        </authorList>
    </citation>
    <scope>NUCLEOTIDE SEQUENCE [LARGE SCALE GENOMIC DNA]</scope>
    <source>
        <strain evidence="6">FRM16</strain>
        <strain evidence="8">FRM16 / DSM 17909</strain>
    </source>
</reference>
<evidence type="ECO:0000313" key="8">
    <source>
        <dbReference type="Proteomes" id="UP000032721"/>
    </source>
</evidence>
<organism evidence="6 8">
    <name type="scientific">Xenorhabdus doucetiae</name>
    <dbReference type="NCBI Taxonomy" id="351671"/>
    <lineage>
        <taxon>Bacteria</taxon>
        <taxon>Pseudomonadati</taxon>
        <taxon>Pseudomonadota</taxon>
        <taxon>Gammaproteobacteria</taxon>
        <taxon>Enterobacterales</taxon>
        <taxon>Morganellaceae</taxon>
        <taxon>Xenorhabdus</taxon>
    </lineage>
</organism>
<reference evidence="7 9" key="2">
    <citation type="submission" date="2019-07" db="EMBL/GenBank/DDBJ databases">
        <title>Genomic Encyclopedia of Type Strains, Phase I: the one thousand microbial genomes (KMG-I) project.</title>
        <authorList>
            <person name="Kyrpides N."/>
        </authorList>
    </citation>
    <scope>NUCLEOTIDE SEQUENCE [LARGE SCALE GENOMIC DNA]</scope>
    <source>
        <strain evidence="7 9">DSM 17909</strain>
    </source>
</reference>
<evidence type="ECO:0000256" key="1">
    <source>
        <dbReference type="ARBA" id="ARBA00004370"/>
    </source>
</evidence>
<comment type="subcellular location">
    <subcellularLocation>
        <location evidence="1">Membrane</location>
    </subcellularLocation>
</comment>
<keyword evidence="3 5" id="KW-1133">Transmembrane helix</keyword>
<evidence type="ECO:0000313" key="9">
    <source>
        <dbReference type="Proteomes" id="UP000324170"/>
    </source>
</evidence>
<dbReference type="SUPFAM" id="SSF161084">
    <property type="entry name" value="MAPEG domain-like"/>
    <property type="match status" value="1"/>
</dbReference>
<dbReference type="Gene3D" id="1.20.120.550">
    <property type="entry name" value="Membrane associated eicosanoid/glutathione metabolism-like domain"/>
    <property type="match status" value="1"/>
</dbReference>
<accession>A0A068QS24</accession>
<feature type="transmembrane region" description="Helical" evidence="5">
    <location>
        <begin position="69"/>
        <end position="90"/>
    </location>
</feature>
<dbReference type="Proteomes" id="UP000032721">
    <property type="component" value="Chromosome"/>
</dbReference>
<dbReference type="EMBL" id="VNHN01000014">
    <property type="protein sequence ID" value="TYP10751.1"/>
    <property type="molecule type" value="Genomic_DNA"/>
</dbReference>
<dbReference type="InterPro" id="IPR001129">
    <property type="entry name" value="Membr-assoc_MAPEG"/>
</dbReference>
<dbReference type="PANTHER" id="PTHR35814">
    <property type="match status" value="1"/>
</dbReference>
<dbReference type="EMBL" id="FO704550">
    <property type="protein sequence ID" value="CDG17758.1"/>
    <property type="molecule type" value="Genomic_DNA"/>
</dbReference>
<gene>
    <name evidence="6" type="primary">yecN</name>
    <name evidence="7" type="ORF">LY16_01135</name>
    <name evidence="6" type="ORF">XDD1_2059</name>
</gene>
<proteinExistence type="predicted"/>
<evidence type="ECO:0000256" key="4">
    <source>
        <dbReference type="ARBA" id="ARBA00023136"/>
    </source>
</evidence>
<dbReference type="HOGENOM" id="CLU_134926_1_0_6"/>
<dbReference type="Pfam" id="PF01124">
    <property type="entry name" value="MAPEG"/>
    <property type="match status" value="1"/>
</dbReference>
<dbReference type="OrthoDB" id="8537976at2"/>
<dbReference type="RefSeq" id="WP_045970657.1">
    <property type="nucleotide sequence ID" value="NZ_CAWMED010000001.1"/>
</dbReference>
<keyword evidence="4 5" id="KW-0472">Membrane</keyword>
<dbReference type="PANTHER" id="PTHR35814:SF1">
    <property type="entry name" value="GLUTATHIONE S-TRANSFERASE-RELATED"/>
    <property type="match status" value="1"/>
</dbReference>
<keyword evidence="2 5" id="KW-0812">Transmembrane</keyword>
<dbReference type="Proteomes" id="UP000324170">
    <property type="component" value="Unassembled WGS sequence"/>
</dbReference>
<dbReference type="STRING" id="351671.XDD1_2059"/>
<evidence type="ECO:0000313" key="7">
    <source>
        <dbReference type="EMBL" id="TYP10751.1"/>
    </source>
</evidence>
<dbReference type="GO" id="GO:0016020">
    <property type="term" value="C:membrane"/>
    <property type="evidence" value="ECO:0007669"/>
    <property type="project" value="UniProtKB-SubCell"/>
</dbReference>
<name>A0A068QS24_9GAMM</name>
<dbReference type="KEGG" id="xdo:XDD1_2059"/>
<evidence type="ECO:0000256" key="5">
    <source>
        <dbReference type="SAM" id="Phobius"/>
    </source>
</evidence>
<evidence type="ECO:0000313" key="6">
    <source>
        <dbReference type="EMBL" id="CDG17758.1"/>
    </source>
</evidence>
<dbReference type="InterPro" id="IPR023352">
    <property type="entry name" value="MAPEG-like_dom_sf"/>
</dbReference>